<evidence type="ECO:0000256" key="2">
    <source>
        <dbReference type="ARBA" id="ARBA00022475"/>
    </source>
</evidence>
<feature type="transmembrane region" description="Helical" evidence="8">
    <location>
        <begin position="133"/>
        <end position="152"/>
    </location>
</feature>
<evidence type="ECO:0000256" key="4">
    <source>
        <dbReference type="ARBA" id="ARBA00022989"/>
    </source>
</evidence>
<dbReference type="PANTHER" id="PTHR35529">
    <property type="entry name" value="MANGANESE EFFLUX PUMP MNTP-RELATED"/>
    <property type="match status" value="1"/>
</dbReference>
<dbReference type="GO" id="GO:0005384">
    <property type="term" value="F:manganese ion transmembrane transporter activity"/>
    <property type="evidence" value="ECO:0007669"/>
    <property type="project" value="UniProtKB-UniRule"/>
</dbReference>
<feature type="transmembrane region" description="Helical" evidence="8">
    <location>
        <begin position="164"/>
        <end position="181"/>
    </location>
</feature>
<feature type="transmembrane region" description="Helical" evidence="8">
    <location>
        <begin position="40"/>
        <end position="63"/>
    </location>
</feature>
<proteinExistence type="inferred from homology"/>
<dbReference type="Proteomes" id="UP000063971">
    <property type="component" value="Chromosome"/>
</dbReference>
<evidence type="ECO:0000313" key="9">
    <source>
        <dbReference type="EMBL" id="AKT89948.1"/>
    </source>
</evidence>
<dbReference type="HAMAP" id="MF_01521">
    <property type="entry name" value="MntP_pump"/>
    <property type="match status" value="1"/>
</dbReference>
<sequence>MLQNKRILMEVFLIAFGLSMDSVALSIANGVKYPNLKFLIALKIAFVYAFFQGLMCVLGYILGIGFAKFISEIDHFIAFFILLFLGVKMIKEANDEKVVSLTNKELVFGGVATSIDAMAVGVTFGLSYVSLSYSTFVIFTLCFILCLLACFIGKKVGEYLESKAMILGGVILIFIGTRILLTHLEVL</sequence>
<feature type="transmembrane region" description="Helical" evidence="8">
    <location>
        <begin position="69"/>
        <end position="87"/>
    </location>
</feature>
<evidence type="ECO:0000313" key="10">
    <source>
        <dbReference type="Proteomes" id="UP000063971"/>
    </source>
</evidence>
<organism evidence="9 10">
    <name type="scientific">Campylobacter ureolyticus RIGS 9880</name>
    <dbReference type="NCBI Taxonomy" id="1032069"/>
    <lineage>
        <taxon>Bacteria</taxon>
        <taxon>Pseudomonadati</taxon>
        <taxon>Campylobacterota</taxon>
        <taxon>Epsilonproteobacteria</taxon>
        <taxon>Campylobacterales</taxon>
        <taxon>Campylobacteraceae</taxon>
        <taxon>Campylobacter</taxon>
    </lineage>
</organism>
<name>A0AAU8TWZ0_9BACT</name>
<accession>A0AAU8TWZ0</accession>
<keyword evidence="6 8" id="KW-0472">Membrane</keyword>
<evidence type="ECO:0000256" key="1">
    <source>
        <dbReference type="ARBA" id="ARBA00022448"/>
    </source>
</evidence>
<feature type="transmembrane region" description="Helical" evidence="8">
    <location>
        <begin position="6"/>
        <end position="28"/>
    </location>
</feature>
<evidence type="ECO:0000256" key="8">
    <source>
        <dbReference type="HAMAP-Rule" id="MF_01521"/>
    </source>
</evidence>
<keyword evidence="5 8" id="KW-0406">Ion transport</keyword>
<keyword evidence="1 8" id="KW-0813">Transport</keyword>
<dbReference type="GO" id="GO:0005886">
    <property type="term" value="C:plasma membrane"/>
    <property type="evidence" value="ECO:0007669"/>
    <property type="project" value="UniProtKB-SubCell"/>
</dbReference>
<comment type="function">
    <text evidence="8">Probably functions as a manganese efflux pump.</text>
</comment>
<dbReference type="KEGG" id="cure:CUREO_0065"/>
<comment type="subcellular location">
    <subcellularLocation>
        <location evidence="8">Cell membrane</location>
        <topology evidence="8">Multi-pass membrane protein</topology>
    </subcellularLocation>
</comment>
<keyword evidence="2 8" id="KW-1003">Cell membrane</keyword>
<dbReference type="InterPro" id="IPR003810">
    <property type="entry name" value="Mntp/YtaF"/>
</dbReference>
<dbReference type="EMBL" id="CP012195">
    <property type="protein sequence ID" value="AKT89948.1"/>
    <property type="molecule type" value="Genomic_DNA"/>
</dbReference>
<dbReference type="InterPro" id="IPR022929">
    <property type="entry name" value="Put_MntP"/>
</dbReference>
<evidence type="ECO:0000256" key="5">
    <source>
        <dbReference type="ARBA" id="ARBA00023065"/>
    </source>
</evidence>
<evidence type="ECO:0000256" key="6">
    <source>
        <dbReference type="ARBA" id="ARBA00023136"/>
    </source>
</evidence>
<keyword evidence="4 8" id="KW-1133">Transmembrane helix</keyword>
<evidence type="ECO:0000256" key="3">
    <source>
        <dbReference type="ARBA" id="ARBA00022692"/>
    </source>
</evidence>
<keyword evidence="7 8" id="KW-0464">Manganese</keyword>
<evidence type="ECO:0000256" key="7">
    <source>
        <dbReference type="ARBA" id="ARBA00023211"/>
    </source>
</evidence>
<keyword evidence="3 8" id="KW-0812">Transmembrane</keyword>
<dbReference type="Pfam" id="PF02659">
    <property type="entry name" value="Mntp"/>
    <property type="match status" value="1"/>
</dbReference>
<reference evidence="9 10" key="1">
    <citation type="journal article" date="2015" name="Genome Announc.">
        <title>Complete Genome Sequence of the Campylobacter ureolyticus Clinical Isolate RIGS 9880.</title>
        <authorList>
            <person name="Miller W.G."/>
            <person name="Yee E."/>
            <person name="On S.L."/>
            <person name="Andersen L.P."/>
            <person name="Bono J.L."/>
        </authorList>
    </citation>
    <scope>NUCLEOTIDE SEQUENCE [LARGE SCALE GENOMIC DNA]</scope>
    <source>
        <strain evidence="9 10">RIGS 9880</strain>
    </source>
</reference>
<dbReference type="PANTHER" id="PTHR35529:SF1">
    <property type="entry name" value="MANGANESE EFFLUX PUMP MNTP-RELATED"/>
    <property type="match status" value="1"/>
</dbReference>
<comment type="similarity">
    <text evidence="8">Belongs to the MntP (TC 9.B.29) family.</text>
</comment>
<gene>
    <name evidence="8" type="primary">mntP</name>
    <name evidence="9" type="ORF">CUREO_0065</name>
</gene>
<dbReference type="AlphaFoldDB" id="A0AAU8TWZ0"/>
<protein>
    <recommendedName>
        <fullName evidence="8">Putative manganese efflux pump MntP</fullName>
    </recommendedName>
</protein>